<dbReference type="SUPFAM" id="SSF49265">
    <property type="entry name" value="Fibronectin type III"/>
    <property type="match status" value="1"/>
</dbReference>
<dbReference type="Gene3D" id="1.20.5.170">
    <property type="match status" value="1"/>
</dbReference>
<feature type="domain" description="COS" evidence="30">
    <location>
        <begin position="390"/>
        <end position="448"/>
    </location>
</feature>
<comment type="subunit">
    <text evidence="21">Interacts with SNAP25.</text>
</comment>
<dbReference type="Gene3D" id="2.60.40.10">
    <property type="entry name" value="Immunoglobulins"/>
    <property type="match status" value="1"/>
</dbReference>
<keyword evidence="31" id="KW-1185">Reference proteome</keyword>
<evidence type="ECO:0000259" key="29">
    <source>
        <dbReference type="PROSITE" id="PS50853"/>
    </source>
</evidence>
<evidence type="ECO:0000256" key="19">
    <source>
        <dbReference type="ARBA" id="ARBA00023273"/>
    </source>
</evidence>
<dbReference type="PROSITE" id="PS50853">
    <property type="entry name" value="FN3"/>
    <property type="match status" value="1"/>
</dbReference>
<dbReference type="GO" id="GO:0030425">
    <property type="term" value="C:dendrite"/>
    <property type="evidence" value="ECO:0007669"/>
    <property type="project" value="UniProtKB-SubCell"/>
</dbReference>
<dbReference type="CDD" id="cd19843">
    <property type="entry name" value="Bbox1_TRIM9_C-I"/>
    <property type="match status" value="1"/>
</dbReference>
<name>A0A8J0TJZ8_XENLA</name>
<feature type="domain" description="RING-type" evidence="26">
    <location>
        <begin position="10"/>
        <end position="50"/>
    </location>
</feature>
<keyword evidence="10" id="KW-0479">Metal-binding</keyword>
<evidence type="ECO:0000259" key="27">
    <source>
        <dbReference type="PROSITE" id="PS50119"/>
    </source>
</evidence>
<dbReference type="SMART" id="SM00502">
    <property type="entry name" value="BBC"/>
    <property type="match status" value="1"/>
</dbReference>
<keyword evidence="19" id="KW-0966">Cell projection</keyword>
<dbReference type="InterPro" id="IPR003877">
    <property type="entry name" value="SPRY_dom"/>
</dbReference>
<evidence type="ECO:0000256" key="14">
    <source>
        <dbReference type="ARBA" id="ARBA00022833"/>
    </source>
</evidence>
<dbReference type="PANTHER" id="PTHR24099">
    <property type="entry name" value="E3 UBIQUITIN-PROTEIN LIGASE TRIM36-RELATED"/>
    <property type="match status" value="1"/>
</dbReference>
<dbReference type="OrthoDB" id="295536at2759"/>
<dbReference type="FunFam" id="4.10.830.40:FF:000001">
    <property type="entry name" value="E3 ubiquitin-protein ligase TRIM9 isoform X1"/>
    <property type="match status" value="1"/>
</dbReference>
<evidence type="ECO:0000256" key="13">
    <source>
        <dbReference type="ARBA" id="ARBA00022786"/>
    </source>
</evidence>
<dbReference type="Xenbase" id="XB-GENE-17340294">
    <property type="gene designation" value="trim9.L"/>
</dbReference>
<dbReference type="CTD" id="108698771"/>
<keyword evidence="7" id="KW-0963">Cytoplasm</keyword>
<dbReference type="Pfam" id="PF00643">
    <property type="entry name" value="zf-B_box"/>
    <property type="match status" value="1"/>
</dbReference>
<proteinExistence type="predicted"/>
<dbReference type="InterPro" id="IPR000315">
    <property type="entry name" value="Znf_B-box"/>
</dbReference>
<evidence type="ECO:0000256" key="21">
    <source>
        <dbReference type="ARBA" id="ARBA00061782"/>
    </source>
</evidence>
<dbReference type="CDD" id="cd00063">
    <property type="entry name" value="FN3"/>
    <property type="match status" value="1"/>
</dbReference>
<dbReference type="GO" id="GO:0061630">
    <property type="term" value="F:ubiquitin protein ligase activity"/>
    <property type="evidence" value="ECO:0007669"/>
    <property type="project" value="UniProtKB-EC"/>
</dbReference>
<evidence type="ECO:0000256" key="12">
    <source>
        <dbReference type="ARBA" id="ARBA00022771"/>
    </source>
</evidence>
<dbReference type="PROSITE" id="PS50188">
    <property type="entry name" value="B302_SPRY"/>
    <property type="match status" value="1"/>
</dbReference>
<dbReference type="InterPro" id="IPR050617">
    <property type="entry name" value="E3_ligase_FN3/SPRY"/>
</dbReference>
<gene>
    <name evidence="32 33" type="primary">trim9.L</name>
</gene>
<dbReference type="FunFam" id="3.30.160.60:FF:000329">
    <property type="entry name" value="E3 ubiquitin-protein ligase TRIM9 isoform X2"/>
    <property type="match status" value="1"/>
</dbReference>
<evidence type="ECO:0000256" key="1">
    <source>
        <dbReference type="ARBA" id="ARBA00000900"/>
    </source>
</evidence>
<keyword evidence="18" id="KW-0206">Cytoskeleton</keyword>
<keyword evidence="8" id="KW-0597">Phosphoprotein</keyword>
<comment type="catalytic activity">
    <reaction evidence="1">
        <text>S-ubiquitinyl-[E2 ubiquitin-conjugating enzyme]-L-cysteine + [acceptor protein]-L-lysine = [E2 ubiquitin-conjugating enzyme]-L-cysteine + N(6)-ubiquitinyl-[acceptor protein]-L-lysine.</text>
        <dbReference type="EC" id="2.3.2.27"/>
    </reaction>
</comment>
<evidence type="ECO:0000256" key="6">
    <source>
        <dbReference type="ARBA" id="ARBA00012483"/>
    </source>
</evidence>
<dbReference type="Pfam" id="PF22586">
    <property type="entry name" value="ANCHR-like_BBOX"/>
    <property type="match status" value="1"/>
</dbReference>
<evidence type="ECO:0000259" key="28">
    <source>
        <dbReference type="PROSITE" id="PS50188"/>
    </source>
</evidence>
<keyword evidence="14" id="KW-0862">Zinc</keyword>
<keyword evidence="17" id="KW-0175">Coiled coil</keyword>
<feature type="domain" description="B30.2/SPRY" evidence="28">
    <location>
        <begin position="533"/>
        <end position="718"/>
    </location>
</feature>
<dbReference type="SUPFAM" id="SSF57850">
    <property type="entry name" value="RING/U-box"/>
    <property type="match status" value="1"/>
</dbReference>
<evidence type="ECO:0000256" key="10">
    <source>
        <dbReference type="ARBA" id="ARBA00022723"/>
    </source>
</evidence>
<evidence type="ECO:0000256" key="11">
    <source>
        <dbReference type="ARBA" id="ARBA00022737"/>
    </source>
</evidence>
<dbReference type="GO" id="GO:0005856">
    <property type="term" value="C:cytoskeleton"/>
    <property type="evidence" value="ECO:0007669"/>
    <property type="project" value="UniProtKB-SubCell"/>
</dbReference>
<dbReference type="CDD" id="cd16755">
    <property type="entry name" value="RING-HC_TRIM9"/>
    <property type="match status" value="1"/>
</dbReference>
<dbReference type="PROSITE" id="PS50119">
    <property type="entry name" value="ZF_BBOX"/>
    <property type="match status" value="2"/>
</dbReference>
<evidence type="ECO:0000256" key="20">
    <source>
        <dbReference type="ARBA" id="ARBA00023329"/>
    </source>
</evidence>
<dbReference type="InterPro" id="IPR003961">
    <property type="entry name" value="FN3_dom"/>
</dbReference>
<evidence type="ECO:0000256" key="16">
    <source>
        <dbReference type="ARBA" id="ARBA00023018"/>
    </source>
</evidence>
<dbReference type="Pfam" id="PF00097">
    <property type="entry name" value="zf-C3HC4"/>
    <property type="match status" value="1"/>
</dbReference>
<comment type="pathway">
    <text evidence="5">Protein modification; protein ubiquitination.</text>
</comment>
<dbReference type="PROSITE" id="PS00518">
    <property type="entry name" value="ZF_RING_1"/>
    <property type="match status" value="1"/>
</dbReference>
<dbReference type="SMART" id="SM00336">
    <property type="entry name" value="BBOX"/>
    <property type="match status" value="2"/>
</dbReference>
<evidence type="ECO:0000256" key="15">
    <source>
        <dbReference type="ARBA" id="ARBA00022843"/>
    </source>
</evidence>
<dbReference type="InterPro" id="IPR018957">
    <property type="entry name" value="Znf_C3HC4_RING-type"/>
</dbReference>
<dbReference type="PROSITE" id="PS51262">
    <property type="entry name" value="COS"/>
    <property type="match status" value="1"/>
</dbReference>
<dbReference type="AGR" id="Xenbase:XB-GENE-17340294"/>
<keyword evidence="12 25" id="KW-0863">Zinc-finger</keyword>
<keyword evidence="11" id="KW-0677">Repeat</keyword>
<dbReference type="InterPro" id="IPR003649">
    <property type="entry name" value="Bbox_C"/>
</dbReference>
<feature type="domain" description="B box-type" evidence="27">
    <location>
        <begin position="228"/>
        <end position="270"/>
    </location>
</feature>
<evidence type="ECO:0000256" key="3">
    <source>
        <dbReference type="ARBA" id="ARBA00004245"/>
    </source>
</evidence>
<evidence type="ECO:0000313" key="31">
    <source>
        <dbReference type="Proteomes" id="UP000186698"/>
    </source>
</evidence>
<evidence type="ECO:0000259" key="30">
    <source>
        <dbReference type="PROSITE" id="PS51262"/>
    </source>
</evidence>
<dbReference type="Proteomes" id="UP000186698">
    <property type="component" value="Chromosome 8L"/>
</dbReference>
<comment type="subcellular location">
    <subcellularLocation>
        <location evidence="4">Cell projection</location>
        <location evidence="4">Dendrite</location>
    </subcellularLocation>
    <subcellularLocation>
        <location evidence="3">Cytoplasm</location>
        <location evidence="3">Cytoskeleton</location>
    </subcellularLocation>
    <subcellularLocation>
        <location evidence="2">Cytoplasmic vesicle</location>
        <location evidence="2">Secretory vesicle</location>
        <location evidence="2">Synaptic vesicle</location>
    </subcellularLocation>
</comment>
<evidence type="ECO:0000259" key="26">
    <source>
        <dbReference type="PROSITE" id="PS50089"/>
    </source>
</evidence>
<dbReference type="SUPFAM" id="SSF57845">
    <property type="entry name" value="B-box zinc-binding domain"/>
    <property type="match status" value="1"/>
</dbReference>
<evidence type="ECO:0000256" key="5">
    <source>
        <dbReference type="ARBA" id="ARBA00004906"/>
    </source>
</evidence>
<organism evidence="31 32">
    <name type="scientific">Xenopus laevis</name>
    <name type="common">African clawed frog</name>
    <dbReference type="NCBI Taxonomy" id="8355"/>
    <lineage>
        <taxon>Eukaryota</taxon>
        <taxon>Metazoa</taxon>
        <taxon>Chordata</taxon>
        <taxon>Craniata</taxon>
        <taxon>Vertebrata</taxon>
        <taxon>Euteleostomi</taxon>
        <taxon>Amphibia</taxon>
        <taxon>Batrachia</taxon>
        <taxon>Anura</taxon>
        <taxon>Pipoidea</taxon>
        <taxon>Pipidae</taxon>
        <taxon>Xenopodinae</taxon>
        <taxon>Xenopus</taxon>
        <taxon>Xenopus</taxon>
    </lineage>
</organism>
<evidence type="ECO:0000313" key="33">
    <source>
        <dbReference type="Xenbase" id="XB-GENE-17340294"/>
    </source>
</evidence>
<dbReference type="AlphaFoldDB" id="A0A8J0TJZ8"/>
<dbReference type="InterPro" id="IPR036116">
    <property type="entry name" value="FN3_sf"/>
</dbReference>
<sequence>MEEMEEELKCPVCGSFYREPIILPCSHSLCLSCARNILVQTPDSESPQSRRASGVSDYDYLDLDKMSLYSEADSGYGSYGGFASAPTTPCQKSPNGVRVFPPAMPPPQQPHHHSSAALLLPMIGPRNSCLTCPQCHRSLILDERGLRGFAKNRVLEGVIERYQQSKAAALRCQLCEKSPKEATVMCEQCDVFYCEPCRLRCHPPRGPLAKHRLLPPAQGRVSRRLSPRKISTCTDHELENHSMYCVQCKMPVCYQCLEEGKHSSHEVKALGAMWKLHKSQLSQALNGLSDRAKEAKEFLVQLRNMVQQIQVHLSADKDTKQKENSVEFEACLVAQCDALIDALNRRKVQLLSRVNKEHEHKLKVVRDQISHCTVKLRQTTGLMEYCLEVIKENDPSGFLQISDALIRRVHLTEDQWGKGTLTPRMNTDFDLNLDSAPLLQSIHQLDFVQMKVPSLVPAPPLLHLEECCNHNNSATLSWKQPSMSMVQTEGYILELDDGNGGQFREVFVGKETMCTVDGLHFNSTYSARVKAFNKTGVSLYSKTLILQTSEVAWFAFNPGSAHPDIIFSNDNLTVTCNSYDDRVVLGKSGFSKGVHYWELTIDRYDNHPDPAFGVARVEVMKDVMLGKDDKAWAMYVDNNRSWFMHNNSHTNRTEGGITKGATVGVLLDFTRRTLTFSINEEQQGPVAFENMEGLFFPAVSLNRNVQVTIHTGLPVPEFYTSRASLQA</sequence>
<dbReference type="FunFam" id="2.60.40.10:FF:000178">
    <property type="entry name" value="E3 ubiquitin-protein ligase TRIM9 isoform X1"/>
    <property type="match status" value="1"/>
</dbReference>
<keyword evidence="9" id="KW-0808">Transferase</keyword>
<dbReference type="InterPro" id="IPR013320">
    <property type="entry name" value="ConA-like_dom_sf"/>
</dbReference>
<keyword evidence="16" id="KW-0770">Synapse</keyword>
<dbReference type="GO" id="GO:0008021">
    <property type="term" value="C:synaptic vesicle"/>
    <property type="evidence" value="ECO:0007669"/>
    <property type="project" value="UniProtKB-SubCell"/>
</dbReference>
<dbReference type="CDD" id="cd19826">
    <property type="entry name" value="Bbox2_TRIM9_C-I"/>
    <property type="match status" value="1"/>
</dbReference>
<evidence type="ECO:0000256" key="24">
    <source>
        <dbReference type="ARBA" id="ARBA00083989"/>
    </source>
</evidence>
<feature type="domain" description="Fibronectin type-III" evidence="29">
    <location>
        <begin position="456"/>
        <end position="551"/>
    </location>
</feature>
<keyword evidence="20" id="KW-0968">Cytoplasmic vesicle</keyword>
<dbReference type="FunFam" id="2.60.120.920:FF:000009">
    <property type="entry name" value="E3 ubiquitin-protein ligase TRIM9 isoform X1"/>
    <property type="match status" value="1"/>
</dbReference>
<protein>
    <recommendedName>
        <fullName evidence="22">E3 ubiquitin-protein ligase TRIM9</fullName>
        <ecNumber evidence="6">2.3.2.27</ecNumber>
    </recommendedName>
    <alternativeName>
        <fullName evidence="24">RING-type E3 ubiquitin transferase TRIM9</fullName>
    </alternativeName>
    <alternativeName>
        <fullName evidence="23">Tripartite motif-containing protein 9</fullName>
    </alternativeName>
</protein>
<dbReference type="SUPFAM" id="SSF49899">
    <property type="entry name" value="Concanavalin A-like lectins/glucanases"/>
    <property type="match status" value="1"/>
</dbReference>
<dbReference type="InterPro" id="IPR013783">
    <property type="entry name" value="Ig-like_fold"/>
</dbReference>
<evidence type="ECO:0000256" key="22">
    <source>
        <dbReference type="ARBA" id="ARBA00074095"/>
    </source>
</evidence>
<dbReference type="InterPro" id="IPR049582">
    <property type="entry name" value="TRIM9_Bbox1"/>
</dbReference>
<dbReference type="CDD" id="cd12889">
    <property type="entry name" value="SPRY_PRY_TRIM67_9"/>
    <property type="match status" value="1"/>
</dbReference>
<dbReference type="FunFam" id="1.20.5.170:FF:000017">
    <property type="entry name" value="Putative E3 ubiquitin-protein ligase TRIM9"/>
    <property type="match status" value="1"/>
</dbReference>
<dbReference type="PANTHER" id="PTHR24099:SF13">
    <property type="entry name" value="E3 UBIQUITIN-PROTEIN LIGASE TRIM9"/>
    <property type="match status" value="1"/>
</dbReference>
<evidence type="ECO:0000313" key="32">
    <source>
        <dbReference type="RefSeq" id="XP_018086034.1"/>
    </source>
</evidence>
<evidence type="ECO:0000256" key="2">
    <source>
        <dbReference type="ARBA" id="ARBA00004234"/>
    </source>
</evidence>
<accession>A0A8J0TJZ8</accession>
<dbReference type="FunFam" id="3.30.40.10:FF:000168">
    <property type="entry name" value="E3 ubiquitin-protein ligase TRIM9 isoform X1"/>
    <property type="match status" value="1"/>
</dbReference>
<evidence type="ECO:0000256" key="7">
    <source>
        <dbReference type="ARBA" id="ARBA00022490"/>
    </source>
</evidence>
<evidence type="ECO:0000256" key="25">
    <source>
        <dbReference type="PROSITE-ProRule" id="PRU00024"/>
    </source>
</evidence>
<dbReference type="EC" id="2.3.2.27" evidence="6"/>
<dbReference type="SMART" id="SM00184">
    <property type="entry name" value="RING"/>
    <property type="match status" value="1"/>
</dbReference>
<dbReference type="Gene3D" id="4.10.830.40">
    <property type="match status" value="1"/>
</dbReference>
<evidence type="ECO:0000256" key="23">
    <source>
        <dbReference type="ARBA" id="ARBA00079716"/>
    </source>
</evidence>
<keyword evidence="13" id="KW-0833">Ubl conjugation pathway</keyword>
<reference evidence="32" key="1">
    <citation type="submission" date="2025-08" db="UniProtKB">
        <authorList>
            <consortium name="RefSeq"/>
        </authorList>
    </citation>
    <scope>IDENTIFICATION</scope>
    <source>
        <strain evidence="32">J_2021</strain>
        <tissue evidence="32">Erythrocytes</tissue>
    </source>
</reference>
<dbReference type="InterPro" id="IPR017907">
    <property type="entry name" value="Znf_RING_CS"/>
</dbReference>
<dbReference type="GO" id="GO:0008270">
    <property type="term" value="F:zinc ion binding"/>
    <property type="evidence" value="ECO:0007669"/>
    <property type="project" value="UniProtKB-KW"/>
</dbReference>
<evidence type="ECO:0000256" key="17">
    <source>
        <dbReference type="ARBA" id="ARBA00023054"/>
    </source>
</evidence>
<dbReference type="SMART" id="SM00449">
    <property type="entry name" value="SPRY"/>
    <property type="match status" value="1"/>
</dbReference>
<dbReference type="RefSeq" id="XP_018086034.1">
    <property type="nucleotide sequence ID" value="XM_018230545.2"/>
</dbReference>
<dbReference type="PROSITE" id="PS50089">
    <property type="entry name" value="ZF_RING_2"/>
    <property type="match status" value="1"/>
</dbReference>
<dbReference type="InterPro" id="IPR017903">
    <property type="entry name" value="COS_domain"/>
</dbReference>
<dbReference type="Gene3D" id="3.30.40.10">
    <property type="entry name" value="Zinc/RING finger domain, C3HC4 (zinc finger)"/>
    <property type="match status" value="1"/>
</dbReference>
<evidence type="ECO:0000256" key="4">
    <source>
        <dbReference type="ARBA" id="ARBA00004279"/>
    </source>
</evidence>
<dbReference type="InterPro" id="IPR001870">
    <property type="entry name" value="B30.2/SPRY"/>
</dbReference>
<dbReference type="SMART" id="SM00060">
    <property type="entry name" value="FN3"/>
    <property type="match status" value="1"/>
</dbReference>
<dbReference type="Pfam" id="PF00622">
    <property type="entry name" value="SPRY"/>
    <property type="match status" value="1"/>
</dbReference>
<dbReference type="Pfam" id="PF00041">
    <property type="entry name" value="fn3"/>
    <property type="match status" value="1"/>
</dbReference>
<evidence type="ECO:0000256" key="9">
    <source>
        <dbReference type="ARBA" id="ARBA00022679"/>
    </source>
</evidence>
<feature type="domain" description="B box-type" evidence="27">
    <location>
        <begin position="167"/>
        <end position="216"/>
    </location>
</feature>
<keyword evidence="15" id="KW-0832">Ubl conjugation</keyword>
<dbReference type="GeneID" id="108698771"/>
<dbReference type="InterPro" id="IPR043136">
    <property type="entry name" value="B30.2/SPRY_sf"/>
</dbReference>
<dbReference type="InterPro" id="IPR013083">
    <property type="entry name" value="Znf_RING/FYVE/PHD"/>
</dbReference>
<dbReference type="Gene3D" id="3.30.160.60">
    <property type="entry name" value="Classic Zinc Finger"/>
    <property type="match status" value="1"/>
</dbReference>
<evidence type="ECO:0000256" key="18">
    <source>
        <dbReference type="ARBA" id="ARBA00023212"/>
    </source>
</evidence>
<evidence type="ECO:0000256" key="8">
    <source>
        <dbReference type="ARBA" id="ARBA00022553"/>
    </source>
</evidence>
<dbReference type="Gene3D" id="2.60.120.920">
    <property type="match status" value="1"/>
</dbReference>
<dbReference type="InterPro" id="IPR001841">
    <property type="entry name" value="Znf_RING"/>
</dbReference>